<gene>
    <name evidence="2" type="ORF">PL2TA16_01243</name>
</gene>
<dbReference type="Proteomes" id="UP000017820">
    <property type="component" value="Unassembled WGS sequence"/>
</dbReference>
<keyword evidence="1" id="KW-0812">Transmembrane</keyword>
<dbReference type="InterPro" id="IPR036396">
    <property type="entry name" value="Cyt_P450_sf"/>
</dbReference>
<protein>
    <submittedName>
        <fullName evidence="2">Uncharacterized protein</fullName>
    </submittedName>
</protein>
<evidence type="ECO:0000313" key="3">
    <source>
        <dbReference type="Proteomes" id="UP000017820"/>
    </source>
</evidence>
<organism evidence="2 3">
    <name type="scientific">Pseudoalteromonas luteoviolacea (strain 2ta16)</name>
    <dbReference type="NCBI Taxonomy" id="1353533"/>
    <lineage>
        <taxon>Bacteria</taxon>
        <taxon>Pseudomonadati</taxon>
        <taxon>Pseudomonadota</taxon>
        <taxon>Gammaproteobacteria</taxon>
        <taxon>Alteromonadales</taxon>
        <taxon>Pseudoalteromonadaceae</taxon>
        <taxon>Pseudoalteromonas</taxon>
    </lineage>
</organism>
<comment type="caution">
    <text evidence="2">The sequence shown here is derived from an EMBL/GenBank/DDBJ whole genome shotgun (WGS) entry which is preliminary data.</text>
</comment>
<dbReference type="GO" id="GO:0016705">
    <property type="term" value="F:oxidoreductase activity, acting on paired donors, with incorporation or reduction of molecular oxygen"/>
    <property type="evidence" value="ECO:0007669"/>
    <property type="project" value="InterPro"/>
</dbReference>
<feature type="transmembrane region" description="Helical" evidence="1">
    <location>
        <begin position="27"/>
        <end position="52"/>
    </location>
</feature>
<evidence type="ECO:0000313" key="2">
    <source>
        <dbReference type="EMBL" id="ESP90852.1"/>
    </source>
</evidence>
<dbReference type="GO" id="GO:0004497">
    <property type="term" value="F:monooxygenase activity"/>
    <property type="evidence" value="ECO:0007669"/>
    <property type="project" value="InterPro"/>
</dbReference>
<keyword evidence="1" id="KW-0472">Membrane</keyword>
<dbReference type="AlphaFoldDB" id="V4J6B8"/>
<dbReference type="GO" id="GO:0005506">
    <property type="term" value="F:iron ion binding"/>
    <property type="evidence" value="ECO:0007669"/>
    <property type="project" value="InterPro"/>
</dbReference>
<accession>V4J6B8</accession>
<proteinExistence type="predicted"/>
<dbReference type="SUPFAM" id="SSF48264">
    <property type="entry name" value="Cytochrome P450"/>
    <property type="match status" value="1"/>
</dbReference>
<reference evidence="2 3" key="1">
    <citation type="submission" date="2013-07" db="EMBL/GenBank/DDBJ databases">
        <title>Draft genome sequence of Pseudoalteromonas luteoviolacea 2ta16.</title>
        <authorList>
            <person name="Allen E.E."/>
            <person name="Azam F."/>
            <person name="Podell S."/>
        </authorList>
    </citation>
    <scope>NUCLEOTIDE SEQUENCE [LARGE SCALE GENOMIC DNA]</scope>
    <source>
        <strain evidence="2 3">2ta16</strain>
    </source>
</reference>
<name>V4J6B8_PSEL2</name>
<feature type="transmembrane region" description="Helical" evidence="1">
    <location>
        <begin position="72"/>
        <end position="93"/>
    </location>
</feature>
<dbReference type="EMBL" id="AUSV01000133">
    <property type="protein sequence ID" value="ESP90852.1"/>
    <property type="molecule type" value="Genomic_DNA"/>
</dbReference>
<sequence length="98" mass="11318">MPTDLQEKYYQQYGDAIEKFSSNLNGIVVGSLTQVAGAGAFSMRWALLYLAAFPEYLARVQKELDEIVWESYLVSILFTLYLLSWHISLNFLYPKVNR</sequence>
<keyword evidence="1" id="KW-1133">Transmembrane helix</keyword>
<dbReference type="GO" id="GO:0020037">
    <property type="term" value="F:heme binding"/>
    <property type="evidence" value="ECO:0007669"/>
    <property type="project" value="InterPro"/>
</dbReference>
<evidence type="ECO:0000256" key="1">
    <source>
        <dbReference type="SAM" id="Phobius"/>
    </source>
</evidence>